<sequence>MIRSMTAFARSEADLGSQQAVWELRTVNHRYLEVNPRLPDGYRALETPVRERARGVLQRGKLDATLRLTENGGGGGRLRLDQELARSLADLGREAERELGTTGELSTAEIMKWPGVVVTATLDADEAQRRLREALDSALEGLVEARAREGQALSDALHERLDGVDAGLARIEERLPQVREAFRSRLEERLGELRERVDPDRLEQEVVMQVQRADVDEELDRLATHTAEVRRVLEEGGAVGRRLDFLMQEMNREANTIGSKSPDAAISQTVVDLKVLVEQLREQAQNIE</sequence>
<evidence type="ECO:0000313" key="9">
    <source>
        <dbReference type="Proteomes" id="UP001575181"/>
    </source>
</evidence>
<keyword evidence="2" id="KW-0540">Nuclease</keyword>
<evidence type="ECO:0000256" key="3">
    <source>
        <dbReference type="ARBA" id="ARBA00022759"/>
    </source>
</evidence>
<comment type="caution">
    <text evidence="8">The sequence shown here is derived from an EMBL/GenBank/DDBJ whole genome shotgun (WGS) entry which is preliminary data.</text>
</comment>
<dbReference type="RefSeq" id="WP_373655272.1">
    <property type="nucleotide sequence ID" value="NZ_JBGUAW010000004.1"/>
</dbReference>
<evidence type="ECO:0000259" key="7">
    <source>
        <dbReference type="Pfam" id="PF08340"/>
    </source>
</evidence>
<comment type="similarity">
    <text evidence="5">Belongs to the YicC/YloC family.</text>
</comment>
<name>A0ABV4TT34_9GAMM</name>
<dbReference type="NCBIfam" id="TIGR00255">
    <property type="entry name" value="YicC/YloC family endoribonuclease"/>
    <property type="match status" value="1"/>
</dbReference>
<keyword evidence="9" id="KW-1185">Reference proteome</keyword>
<dbReference type="GO" id="GO:0016787">
    <property type="term" value="F:hydrolase activity"/>
    <property type="evidence" value="ECO:0007669"/>
    <property type="project" value="UniProtKB-KW"/>
</dbReference>
<dbReference type="EMBL" id="JBGUAW010000004">
    <property type="protein sequence ID" value="MFA9460487.1"/>
    <property type="molecule type" value="Genomic_DNA"/>
</dbReference>
<reference evidence="8 9" key="1">
    <citation type="submission" date="2024-08" db="EMBL/GenBank/DDBJ databases">
        <title>Whole-genome sequencing of halo(alkali)philic microorganisms from hypersaline lakes.</title>
        <authorList>
            <person name="Sorokin D.Y."/>
            <person name="Merkel A.Y."/>
            <person name="Messina E."/>
            <person name="Yakimov M."/>
        </authorList>
    </citation>
    <scope>NUCLEOTIDE SEQUENCE [LARGE SCALE GENOMIC DNA]</scope>
    <source>
        <strain evidence="8 9">Cl-TMA</strain>
    </source>
</reference>
<dbReference type="InterPro" id="IPR013551">
    <property type="entry name" value="YicC-like_C"/>
</dbReference>
<organism evidence="8 9">
    <name type="scientific">Thiohalorhabdus methylotrophus</name>
    <dbReference type="NCBI Taxonomy" id="3242694"/>
    <lineage>
        <taxon>Bacteria</taxon>
        <taxon>Pseudomonadati</taxon>
        <taxon>Pseudomonadota</taxon>
        <taxon>Gammaproteobacteria</taxon>
        <taxon>Thiohalorhabdales</taxon>
        <taxon>Thiohalorhabdaceae</taxon>
        <taxon>Thiohalorhabdus</taxon>
    </lineage>
</organism>
<keyword evidence="3" id="KW-0255">Endonuclease</keyword>
<feature type="domain" description="Endoribonuclease YicC-like N-terminal" evidence="6">
    <location>
        <begin position="2"/>
        <end position="154"/>
    </location>
</feature>
<evidence type="ECO:0000313" key="8">
    <source>
        <dbReference type="EMBL" id="MFA9460487.1"/>
    </source>
</evidence>
<evidence type="ECO:0000256" key="2">
    <source>
        <dbReference type="ARBA" id="ARBA00022722"/>
    </source>
</evidence>
<evidence type="ECO:0000256" key="5">
    <source>
        <dbReference type="ARBA" id="ARBA00035648"/>
    </source>
</evidence>
<feature type="domain" description="Endoribonuclease YicC-like C-terminal" evidence="7">
    <location>
        <begin position="171"/>
        <end position="288"/>
    </location>
</feature>
<evidence type="ECO:0000256" key="1">
    <source>
        <dbReference type="ARBA" id="ARBA00001968"/>
    </source>
</evidence>
<accession>A0ABV4TT34</accession>
<dbReference type="EC" id="3.1.-.-" evidence="8"/>
<dbReference type="Proteomes" id="UP001575181">
    <property type="component" value="Unassembled WGS sequence"/>
</dbReference>
<protein>
    <submittedName>
        <fullName evidence="8">YicC/YloC family endoribonuclease</fullName>
        <ecNumber evidence="8">3.1.-.-</ecNumber>
    </submittedName>
</protein>
<dbReference type="PANTHER" id="PTHR30636">
    <property type="entry name" value="UPF0701 PROTEIN YICC"/>
    <property type="match status" value="1"/>
</dbReference>
<dbReference type="PANTHER" id="PTHR30636:SF3">
    <property type="entry name" value="UPF0701 PROTEIN YICC"/>
    <property type="match status" value="1"/>
</dbReference>
<dbReference type="Pfam" id="PF03755">
    <property type="entry name" value="YicC-like_N"/>
    <property type="match status" value="1"/>
</dbReference>
<proteinExistence type="inferred from homology"/>
<keyword evidence="4 8" id="KW-0378">Hydrolase</keyword>
<evidence type="ECO:0000259" key="6">
    <source>
        <dbReference type="Pfam" id="PF03755"/>
    </source>
</evidence>
<dbReference type="Pfam" id="PF08340">
    <property type="entry name" value="YicC-like_C"/>
    <property type="match status" value="1"/>
</dbReference>
<evidence type="ECO:0000256" key="4">
    <source>
        <dbReference type="ARBA" id="ARBA00022801"/>
    </source>
</evidence>
<comment type="cofactor">
    <cofactor evidence="1">
        <name>a divalent metal cation</name>
        <dbReference type="ChEBI" id="CHEBI:60240"/>
    </cofactor>
</comment>
<dbReference type="InterPro" id="IPR013527">
    <property type="entry name" value="YicC-like_N"/>
</dbReference>
<dbReference type="InterPro" id="IPR005229">
    <property type="entry name" value="YicC/YloC-like"/>
</dbReference>
<gene>
    <name evidence="8" type="ORF">ACERLL_06560</name>
</gene>